<gene>
    <name evidence="2" type="ORF">LCGC14_0463340</name>
</gene>
<protein>
    <recommendedName>
        <fullName evidence="3">HEAT repeat domain-containing protein</fullName>
    </recommendedName>
</protein>
<proteinExistence type="predicted"/>
<dbReference type="AlphaFoldDB" id="A0A0F9SJM8"/>
<feature type="coiled-coil region" evidence="1">
    <location>
        <begin position="121"/>
        <end position="155"/>
    </location>
</feature>
<evidence type="ECO:0000313" key="2">
    <source>
        <dbReference type="EMBL" id="KKN67244.1"/>
    </source>
</evidence>
<evidence type="ECO:0008006" key="3">
    <source>
        <dbReference type="Google" id="ProtNLM"/>
    </source>
</evidence>
<feature type="coiled-coil region" evidence="1">
    <location>
        <begin position="10"/>
        <end position="51"/>
    </location>
</feature>
<dbReference type="SUPFAM" id="SSF48371">
    <property type="entry name" value="ARM repeat"/>
    <property type="match status" value="1"/>
</dbReference>
<dbReference type="PROSITE" id="PS50077">
    <property type="entry name" value="HEAT_REPEAT"/>
    <property type="match status" value="1"/>
</dbReference>
<name>A0A0F9SJM8_9ZZZZ</name>
<keyword evidence="1" id="KW-0175">Coiled coil</keyword>
<organism evidence="2">
    <name type="scientific">marine sediment metagenome</name>
    <dbReference type="NCBI Taxonomy" id="412755"/>
    <lineage>
        <taxon>unclassified sequences</taxon>
        <taxon>metagenomes</taxon>
        <taxon>ecological metagenomes</taxon>
    </lineage>
</organism>
<sequence>MGSEVMGKGLKKTIKAVKKEKKALSELETTINSLRKENNKLNLTIQEQKLQIEFQEPIISTSLSDLPNELDILKEMILTQRKGLTQKDEKIESLNAILDNFTIEPNVIDENSLTKHEKNELIKVQDLILKLSEENEQYRNQLEELKNHLGNRDQEATGFNEPYQKLGKENGDLINFKRLNFQLMEQNGLLRVEVESLKARIQEGISEANSEELELANQKINILTLEIEDFEAQLRFLQGDLEIKNEISSQIIEIPGQEESLKKEMIEYQKKNIVLNPDLVDSKPIKKEPIEDTISSDSVIFNFPNQFQISLFTRMYTLLDDTKKKSVISSLIEDLNSNKYEIKRAALKILSVIKDKGIYNAFLHLVHDEDWLIRYNTIKALNQYDLAEDEFKELLETLSADKDVDVRELVAKTLQEISE</sequence>
<feature type="coiled-coil region" evidence="1">
    <location>
        <begin position="194"/>
        <end position="247"/>
    </location>
</feature>
<dbReference type="Gene3D" id="1.25.10.10">
    <property type="entry name" value="Leucine-rich Repeat Variant"/>
    <property type="match status" value="1"/>
</dbReference>
<reference evidence="2" key="1">
    <citation type="journal article" date="2015" name="Nature">
        <title>Complex archaea that bridge the gap between prokaryotes and eukaryotes.</title>
        <authorList>
            <person name="Spang A."/>
            <person name="Saw J.H."/>
            <person name="Jorgensen S.L."/>
            <person name="Zaremba-Niedzwiedzka K."/>
            <person name="Martijn J."/>
            <person name="Lind A.E."/>
            <person name="van Eijk R."/>
            <person name="Schleper C."/>
            <person name="Guy L."/>
            <person name="Ettema T.J."/>
        </authorList>
    </citation>
    <scope>NUCLEOTIDE SEQUENCE</scope>
</reference>
<dbReference type="EMBL" id="LAZR01000479">
    <property type="protein sequence ID" value="KKN67244.1"/>
    <property type="molecule type" value="Genomic_DNA"/>
</dbReference>
<comment type="caution">
    <text evidence="2">The sequence shown here is derived from an EMBL/GenBank/DDBJ whole genome shotgun (WGS) entry which is preliminary data.</text>
</comment>
<dbReference type="InterPro" id="IPR021133">
    <property type="entry name" value="HEAT_type_2"/>
</dbReference>
<accession>A0A0F9SJM8</accession>
<dbReference type="InterPro" id="IPR011989">
    <property type="entry name" value="ARM-like"/>
</dbReference>
<dbReference type="InterPro" id="IPR016024">
    <property type="entry name" value="ARM-type_fold"/>
</dbReference>
<dbReference type="Pfam" id="PF13646">
    <property type="entry name" value="HEAT_2"/>
    <property type="match status" value="1"/>
</dbReference>
<evidence type="ECO:0000256" key="1">
    <source>
        <dbReference type="SAM" id="Coils"/>
    </source>
</evidence>